<organism evidence="1 2">
    <name type="scientific">Araneus ventricosus</name>
    <name type="common">Orbweaver spider</name>
    <name type="synonym">Epeira ventricosa</name>
    <dbReference type="NCBI Taxonomy" id="182803"/>
    <lineage>
        <taxon>Eukaryota</taxon>
        <taxon>Metazoa</taxon>
        <taxon>Ecdysozoa</taxon>
        <taxon>Arthropoda</taxon>
        <taxon>Chelicerata</taxon>
        <taxon>Arachnida</taxon>
        <taxon>Araneae</taxon>
        <taxon>Araneomorphae</taxon>
        <taxon>Entelegynae</taxon>
        <taxon>Araneoidea</taxon>
        <taxon>Araneidae</taxon>
        <taxon>Araneus</taxon>
    </lineage>
</organism>
<proteinExistence type="predicted"/>
<gene>
    <name evidence="1" type="ORF">AVEN_88210_1</name>
</gene>
<dbReference type="AlphaFoldDB" id="A0A4Y2HWT4"/>
<name>A0A4Y2HWT4_ARAVE</name>
<dbReference type="EMBL" id="BGPR01002209">
    <property type="protein sequence ID" value="GBM69702.1"/>
    <property type="molecule type" value="Genomic_DNA"/>
</dbReference>
<protein>
    <submittedName>
        <fullName evidence="1">Uncharacterized protein</fullName>
    </submittedName>
</protein>
<comment type="caution">
    <text evidence="1">The sequence shown here is derived from an EMBL/GenBank/DDBJ whole genome shotgun (WGS) entry which is preliminary data.</text>
</comment>
<accession>A0A4Y2HWT4</accession>
<evidence type="ECO:0000313" key="1">
    <source>
        <dbReference type="EMBL" id="GBM69702.1"/>
    </source>
</evidence>
<reference evidence="1 2" key="1">
    <citation type="journal article" date="2019" name="Sci. Rep.">
        <title>Orb-weaving spider Araneus ventricosus genome elucidates the spidroin gene catalogue.</title>
        <authorList>
            <person name="Kono N."/>
            <person name="Nakamura H."/>
            <person name="Ohtoshi R."/>
            <person name="Moran D.A.P."/>
            <person name="Shinohara A."/>
            <person name="Yoshida Y."/>
            <person name="Fujiwara M."/>
            <person name="Mori M."/>
            <person name="Tomita M."/>
            <person name="Arakawa K."/>
        </authorList>
    </citation>
    <scope>NUCLEOTIDE SEQUENCE [LARGE SCALE GENOMIC DNA]</scope>
</reference>
<dbReference type="Proteomes" id="UP000499080">
    <property type="component" value="Unassembled WGS sequence"/>
</dbReference>
<evidence type="ECO:0000313" key="2">
    <source>
        <dbReference type="Proteomes" id="UP000499080"/>
    </source>
</evidence>
<sequence length="106" mass="11869">MQPEIPLSPFEQVSSYSFKLEPVHLYIDSIADIVSLNELKVKLTEKSNSLTIYGINDVDKLVLNMDLCNLRQAINDRIFEVKTAESPSESVATLRAVKGKCEPLNT</sequence>
<keyword evidence="2" id="KW-1185">Reference proteome</keyword>